<comment type="cofactor">
    <cofactor evidence="1">
        <name>L-ascorbate</name>
        <dbReference type="ChEBI" id="CHEBI:38290"/>
    </cofactor>
</comment>
<keyword evidence="9" id="KW-1185">Reference proteome</keyword>
<keyword evidence="4" id="KW-0223">Dioxygenase</keyword>
<dbReference type="InterPro" id="IPR005123">
    <property type="entry name" value="Oxoglu/Fe-dep_dioxygenase_dom"/>
</dbReference>
<dbReference type="OrthoDB" id="269774at2"/>
<evidence type="ECO:0000313" key="9">
    <source>
        <dbReference type="Proteomes" id="UP000316095"/>
    </source>
</evidence>
<accession>A0A5C5XJB2</accession>
<dbReference type="PANTHER" id="PTHR10869:SF246">
    <property type="entry name" value="TRANSMEMBRANE PROLYL 4-HYDROXYLASE"/>
    <property type="match status" value="1"/>
</dbReference>
<evidence type="ECO:0000256" key="2">
    <source>
        <dbReference type="ARBA" id="ARBA00022723"/>
    </source>
</evidence>
<organism evidence="8 9">
    <name type="scientific">Rubinisphaera italica</name>
    <dbReference type="NCBI Taxonomy" id="2527969"/>
    <lineage>
        <taxon>Bacteria</taxon>
        <taxon>Pseudomonadati</taxon>
        <taxon>Planctomycetota</taxon>
        <taxon>Planctomycetia</taxon>
        <taxon>Planctomycetales</taxon>
        <taxon>Planctomycetaceae</taxon>
        <taxon>Rubinisphaera</taxon>
    </lineage>
</organism>
<dbReference type="SMART" id="SM00702">
    <property type="entry name" value="P4Hc"/>
    <property type="match status" value="1"/>
</dbReference>
<gene>
    <name evidence="8" type="ORF">Pan54_35540</name>
</gene>
<dbReference type="EMBL" id="SJPG01000001">
    <property type="protein sequence ID" value="TWT62808.1"/>
    <property type="molecule type" value="Genomic_DNA"/>
</dbReference>
<evidence type="ECO:0000313" key="8">
    <source>
        <dbReference type="EMBL" id="TWT62808.1"/>
    </source>
</evidence>
<evidence type="ECO:0000256" key="5">
    <source>
        <dbReference type="ARBA" id="ARBA00023002"/>
    </source>
</evidence>
<dbReference type="PANTHER" id="PTHR10869">
    <property type="entry name" value="PROLYL 4-HYDROXYLASE ALPHA SUBUNIT"/>
    <property type="match status" value="1"/>
</dbReference>
<dbReference type="Pfam" id="PF13640">
    <property type="entry name" value="2OG-FeII_Oxy_3"/>
    <property type="match status" value="1"/>
</dbReference>
<dbReference type="Gene3D" id="2.60.120.620">
    <property type="entry name" value="q2cbj1_9rhob like domain"/>
    <property type="match status" value="1"/>
</dbReference>
<reference evidence="8 9" key="1">
    <citation type="submission" date="2019-02" db="EMBL/GenBank/DDBJ databases">
        <title>Deep-cultivation of Planctomycetes and their phenomic and genomic characterization uncovers novel biology.</title>
        <authorList>
            <person name="Wiegand S."/>
            <person name="Jogler M."/>
            <person name="Boedeker C."/>
            <person name="Pinto D."/>
            <person name="Vollmers J."/>
            <person name="Rivas-Marin E."/>
            <person name="Kohn T."/>
            <person name="Peeters S.H."/>
            <person name="Heuer A."/>
            <person name="Rast P."/>
            <person name="Oberbeckmann S."/>
            <person name="Bunk B."/>
            <person name="Jeske O."/>
            <person name="Meyerdierks A."/>
            <person name="Storesund J.E."/>
            <person name="Kallscheuer N."/>
            <person name="Luecker S."/>
            <person name="Lage O.M."/>
            <person name="Pohl T."/>
            <person name="Merkel B.J."/>
            <person name="Hornburger P."/>
            <person name="Mueller R.-W."/>
            <person name="Bruemmer F."/>
            <person name="Labrenz M."/>
            <person name="Spormann A.M."/>
            <person name="Op Den Camp H."/>
            <person name="Overmann J."/>
            <person name="Amann R."/>
            <person name="Jetten M.S.M."/>
            <person name="Mascher T."/>
            <person name="Medema M.H."/>
            <person name="Devos D.P."/>
            <person name="Kaster A.-K."/>
            <person name="Ovreas L."/>
            <person name="Rohde M."/>
            <person name="Galperin M.Y."/>
            <person name="Jogler C."/>
        </authorList>
    </citation>
    <scope>NUCLEOTIDE SEQUENCE [LARGE SCALE GENOMIC DNA]</scope>
    <source>
        <strain evidence="8 9">Pan54</strain>
    </source>
</reference>
<dbReference type="InterPro" id="IPR006620">
    <property type="entry name" value="Pro_4_hyd_alph"/>
</dbReference>
<evidence type="ECO:0000256" key="1">
    <source>
        <dbReference type="ARBA" id="ARBA00001961"/>
    </source>
</evidence>
<dbReference type="RefSeq" id="WP_146504626.1">
    <property type="nucleotide sequence ID" value="NZ_SJPG01000001.1"/>
</dbReference>
<proteinExistence type="predicted"/>
<dbReference type="InterPro" id="IPR044862">
    <property type="entry name" value="Pro_4_hyd_alph_FE2OG_OXY"/>
</dbReference>
<dbReference type="GO" id="GO:0031418">
    <property type="term" value="F:L-ascorbic acid binding"/>
    <property type="evidence" value="ECO:0007669"/>
    <property type="project" value="UniProtKB-KW"/>
</dbReference>
<feature type="domain" description="Fe2OG dioxygenase" evidence="7">
    <location>
        <begin position="88"/>
        <end position="182"/>
    </location>
</feature>
<sequence>MQRIDLKLDSIFLIEDFLTPEECTDYIALSESIGFLEAPISTSSGPEMRKDVRNNSRILHTDEELAARLYERAKPLLVPTWFNREIIGLNERFRFYRYEFGQRFAPHYDGRYDRGNGERSEFSFLIYLNDDYEGGLTRFFEPERHSVWPKTGTALVFYHRQLHEGAMLESGVKYVLRTDVMYA</sequence>
<evidence type="ECO:0000256" key="4">
    <source>
        <dbReference type="ARBA" id="ARBA00022964"/>
    </source>
</evidence>
<evidence type="ECO:0000256" key="3">
    <source>
        <dbReference type="ARBA" id="ARBA00022896"/>
    </source>
</evidence>
<dbReference type="GO" id="GO:0004656">
    <property type="term" value="F:procollagen-proline 4-dioxygenase activity"/>
    <property type="evidence" value="ECO:0007669"/>
    <property type="project" value="TreeGrafter"/>
</dbReference>
<evidence type="ECO:0000256" key="6">
    <source>
        <dbReference type="ARBA" id="ARBA00023004"/>
    </source>
</evidence>
<protein>
    <recommendedName>
        <fullName evidence="7">Fe2OG dioxygenase domain-containing protein</fullName>
    </recommendedName>
</protein>
<dbReference type="SUPFAM" id="SSF51197">
    <property type="entry name" value="Clavaminate synthase-like"/>
    <property type="match status" value="1"/>
</dbReference>
<dbReference type="AlphaFoldDB" id="A0A5C5XJB2"/>
<evidence type="ECO:0000259" key="7">
    <source>
        <dbReference type="PROSITE" id="PS51471"/>
    </source>
</evidence>
<dbReference type="GO" id="GO:0005506">
    <property type="term" value="F:iron ion binding"/>
    <property type="evidence" value="ECO:0007669"/>
    <property type="project" value="InterPro"/>
</dbReference>
<keyword evidence="2" id="KW-0479">Metal-binding</keyword>
<dbReference type="PROSITE" id="PS51471">
    <property type="entry name" value="FE2OG_OXY"/>
    <property type="match status" value="1"/>
</dbReference>
<name>A0A5C5XJB2_9PLAN</name>
<dbReference type="Proteomes" id="UP000316095">
    <property type="component" value="Unassembled WGS sequence"/>
</dbReference>
<dbReference type="InterPro" id="IPR045054">
    <property type="entry name" value="P4HA-like"/>
</dbReference>
<keyword evidence="5" id="KW-0560">Oxidoreductase</keyword>
<keyword evidence="3" id="KW-0847">Vitamin C</keyword>
<comment type="caution">
    <text evidence="8">The sequence shown here is derived from an EMBL/GenBank/DDBJ whole genome shotgun (WGS) entry which is preliminary data.</text>
</comment>
<keyword evidence="6" id="KW-0408">Iron</keyword>